<sequence>MNLLSYRRSLLQEENAGRDLKSPAASFTTTSPFDSSLVLTVLFFMAFFSLYIRRFSNISNSDESVSGRRDSPPRFRTSKRDGVDASTVRSLPNVPYGGDSKIWSECSICLSEFEERETVTVIPYCRHGFHPMCIETWLSSHVSCPLCRSTQLFPVADDVQAANG</sequence>
<dbReference type="Proteomes" id="UP001056120">
    <property type="component" value="Linkage Group LG03"/>
</dbReference>
<reference evidence="2" key="1">
    <citation type="journal article" date="2022" name="Mol. Ecol. Resour.">
        <title>The genomes of chicory, endive, great burdock and yacon provide insights into Asteraceae palaeo-polyploidization history and plant inulin production.</title>
        <authorList>
            <person name="Fan W."/>
            <person name="Wang S."/>
            <person name="Wang H."/>
            <person name="Wang A."/>
            <person name="Jiang F."/>
            <person name="Liu H."/>
            <person name="Zhao H."/>
            <person name="Xu D."/>
            <person name="Zhang Y."/>
        </authorList>
    </citation>
    <scope>NUCLEOTIDE SEQUENCE [LARGE SCALE GENOMIC DNA]</scope>
    <source>
        <strain evidence="2">cv. Yunnan</strain>
    </source>
</reference>
<reference evidence="1 2" key="2">
    <citation type="journal article" date="2022" name="Mol. Ecol. Resour.">
        <title>The genomes of chicory, endive, great burdock and yacon provide insights into Asteraceae paleo-polyploidization history and plant inulin production.</title>
        <authorList>
            <person name="Fan W."/>
            <person name="Wang S."/>
            <person name="Wang H."/>
            <person name="Wang A."/>
            <person name="Jiang F."/>
            <person name="Liu H."/>
            <person name="Zhao H."/>
            <person name="Xu D."/>
            <person name="Zhang Y."/>
        </authorList>
    </citation>
    <scope>NUCLEOTIDE SEQUENCE [LARGE SCALE GENOMIC DNA]</scope>
    <source>
        <strain evidence="2">cv. Yunnan</strain>
        <tissue evidence="1">Leaves</tissue>
    </source>
</reference>
<evidence type="ECO:0000313" key="1">
    <source>
        <dbReference type="EMBL" id="KAI3822835.1"/>
    </source>
</evidence>
<keyword evidence="2" id="KW-1185">Reference proteome</keyword>
<dbReference type="EMBL" id="CM042020">
    <property type="protein sequence ID" value="KAI3822835.1"/>
    <property type="molecule type" value="Genomic_DNA"/>
</dbReference>
<name>A0ACB9JS82_9ASTR</name>
<protein>
    <submittedName>
        <fullName evidence="1">Uncharacterized protein</fullName>
    </submittedName>
</protein>
<accession>A0ACB9JS82</accession>
<evidence type="ECO:0000313" key="2">
    <source>
        <dbReference type="Proteomes" id="UP001056120"/>
    </source>
</evidence>
<gene>
    <name evidence="1" type="ORF">L1987_10434</name>
</gene>
<organism evidence="1 2">
    <name type="scientific">Smallanthus sonchifolius</name>
    <dbReference type="NCBI Taxonomy" id="185202"/>
    <lineage>
        <taxon>Eukaryota</taxon>
        <taxon>Viridiplantae</taxon>
        <taxon>Streptophyta</taxon>
        <taxon>Embryophyta</taxon>
        <taxon>Tracheophyta</taxon>
        <taxon>Spermatophyta</taxon>
        <taxon>Magnoliopsida</taxon>
        <taxon>eudicotyledons</taxon>
        <taxon>Gunneridae</taxon>
        <taxon>Pentapetalae</taxon>
        <taxon>asterids</taxon>
        <taxon>campanulids</taxon>
        <taxon>Asterales</taxon>
        <taxon>Asteraceae</taxon>
        <taxon>Asteroideae</taxon>
        <taxon>Heliantheae alliance</taxon>
        <taxon>Millerieae</taxon>
        <taxon>Smallanthus</taxon>
    </lineage>
</organism>
<comment type="caution">
    <text evidence="1">The sequence shown here is derived from an EMBL/GenBank/DDBJ whole genome shotgun (WGS) entry which is preliminary data.</text>
</comment>
<proteinExistence type="predicted"/>